<keyword evidence="1" id="KW-0472">Membrane</keyword>
<dbReference type="HOGENOM" id="CLU_1025270_0_0_2"/>
<dbReference type="Proteomes" id="UP000004348">
    <property type="component" value="Chromosome"/>
</dbReference>
<evidence type="ECO:0000313" key="2">
    <source>
        <dbReference type="EMBL" id="EGG41353.1"/>
    </source>
</evidence>
<dbReference type="AlphaFoldDB" id="F3KMR1"/>
<accession>F3KMR1</accession>
<comment type="caution">
    <text evidence="2">The sequence shown here is derived from an EMBL/GenBank/DDBJ whole genome shotgun (WGS) entry which is preliminary data.</text>
</comment>
<keyword evidence="1" id="KW-0812">Transmembrane</keyword>
<reference evidence="2" key="1">
    <citation type="journal article" date="2011" name="PLoS ONE">
        <title>Genome of a low-salinity ammonia-oxidizing archaeon determined by single-cell and metagenomic analysis.</title>
        <authorList>
            <person name="Blainey P.C."/>
            <person name="Mosier A.C."/>
            <person name="Potanina A."/>
            <person name="Francis C.A."/>
            <person name="Quake S.R."/>
        </authorList>
    </citation>
    <scope>NUCLEOTIDE SEQUENCE [LARGE SCALE GENOMIC DNA]</scope>
    <source>
        <strain evidence="2">SFB1</strain>
    </source>
</reference>
<sequence>MKVIIPIFILLFISTAYAQDSTSNQDWVVSISTSFIGSAVGAFVLVEISIFVKRLKERQKIHDFINSDFSMINRIIETQEQSHKIMNELIQNQGQGKIYVRNYNSVINFLGQAEFRLGFLLWDAIVSSGSLIKLEGRELKTLQLSHDKILGDYKREHESWQKLADSIANVLQNESDIRILEYYFNMFTIEYFNGLFKTYNNIRYWIKLAKQNIDWLDLSKEFSTEEIKEFQSQQSPPIDTSKANIQIKDGKLVLVDIKGSYEDLEKVMMRQ</sequence>
<dbReference type="EMBL" id="AEGP01000065">
    <property type="protein sequence ID" value="EGG41353.1"/>
    <property type="molecule type" value="Genomic_DNA"/>
</dbReference>
<feature type="transmembrane region" description="Helical" evidence="1">
    <location>
        <begin position="28"/>
        <end position="52"/>
    </location>
</feature>
<evidence type="ECO:0000256" key="1">
    <source>
        <dbReference type="SAM" id="Phobius"/>
    </source>
</evidence>
<dbReference type="STRING" id="886738.Nlim_1812"/>
<organism evidence="2">
    <name type="scientific">Candidatus Nitrosarchaeum limnium SFB1</name>
    <dbReference type="NCBI Taxonomy" id="886738"/>
    <lineage>
        <taxon>Archaea</taxon>
        <taxon>Nitrososphaerota</taxon>
        <taxon>Nitrososphaeria</taxon>
        <taxon>Nitrosopumilales</taxon>
        <taxon>Nitrosopumilaceae</taxon>
        <taxon>Nitrosarchaeum</taxon>
    </lineage>
</organism>
<proteinExistence type="predicted"/>
<keyword evidence="1" id="KW-1133">Transmembrane helix</keyword>
<gene>
    <name evidence="2" type="ORF">Nlim_1812</name>
</gene>
<protein>
    <submittedName>
        <fullName evidence="2">Uncharacterized protein</fullName>
    </submittedName>
</protein>
<name>F3KMR1_9ARCH</name>